<evidence type="ECO:0000259" key="10">
    <source>
        <dbReference type="Pfam" id="PF02230"/>
    </source>
</evidence>
<evidence type="ECO:0000256" key="5">
    <source>
        <dbReference type="ARBA" id="ARBA00022801"/>
    </source>
</evidence>
<dbReference type="GO" id="GO:0005737">
    <property type="term" value="C:cytoplasm"/>
    <property type="evidence" value="ECO:0007669"/>
    <property type="project" value="TreeGrafter"/>
</dbReference>
<proteinExistence type="inferred from homology"/>
<evidence type="ECO:0000256" key="4">
    <source>
        <dbReference type="ARBA" id="ARBA00022487"/>
    </source>
</evidence>
<keyword evidence="6" id="KW-0443">Lipid metabolism</keyword>
<feature type="domain" description="Phospholipase/carboxylesterase/thioesterase" evidence="10">
    <location>
        <begin position="7"/>
        <end position="223"/>
    </location>
</feature>
<keyword evidence="6" id="KW-0276">Fatty acid metabolism</keyword>
<keyword evidence="4" id="KW-0719">Serine esterase</keyword>
<reference evidence="11 12" key="1">
    <citation type="submission" date="2015-03" db="EMBL/GenBank/DDBJ databases">
        <authorList>
            <person name="Radwan O."/>
            <person name="Al-Naeli F.A."/>
            <person name="Rendon G.A."/>
            <person name="Fields C."/>
        </authorList>
    </citation>
    <scope>NUCLEOTIDE SEQUENCE [LARGE SCALE GENOMIC DNA]</scope>
    <source>
        <strain evidence="11">CR-DP1</strain>
    </source>
</reference>
<protein>
    <recommendedName>
        <fullName evidence="3">Acyl-protein thioesterase 1</fullName>
        <ecNumber evidence="2">3.1.2.22</ecNumber>
    </recommendedName>
    <alternativeName>
        <fullName evidence="8">Palmitoyl-protein hydrolase</fullName>
    </alternativeName>
</protein>
<dbReference type="EC" id="3.1.2.22" evidence="2"/>
<evidence type="ECO:0000313" key="12">
    <source>
        <dbReference type="Proteomes" id="UP000033483"/>
    </source>
</evidence>
<comment type="catalytic activity">
    <reaction evidence="9">
        <text>S-hexadecanoyl-L-cysteinyl-[protein] + H2O = L-cysteinyl-[protein] + hexadecanoate + H(+)</text>
        <dbReference type="Rhea" id="RHEA:19233"/>
        <dbReference type="Rhea" id="RHEA-COMP:10131"/>
        <dbReference type="Rhea" id="RHEA-COMP:11032"/>
        <dbReference type="ChEBI" id="CHEBI:7896"/>
        <dbReference type="ChEBI" id="CHEBI:15377"/>
        <dbReference type="ChEBI" id="CHEBI:15378"/>
        <dbReference type="ChEBI" id="CHEBI:29950"/>
        <dbReference type="ChEBI" id="CHEBI:74151"/>
        <dbReference type="EC" id="3.1.2.22"/>
    </reaction>
</comment>
<evidence type="ECO:0000256" key="9">
    <source>
        <dbReference type="ARBA" id="ARBA00047337"/>
    </source>
</evidence>
<dbReference type="PANTHER" id="PTHR10655:SF17">
    <property type="entry name" value="LYSOPHOSPHOLIPASE-LIKE PROTEIN 1"/>
    <property type="match status" value="1"/>
</dbReference>
<dbReference type="InterPro" id="IPR029058">
    <property type="entry name" value="AB_hydrolase_fold"/>
</dbReference>
<dbReference type="AlphaFoldDB" id="A0A0F4ZL79"/>
<dbReference type="SUPFAM" id="SSF53474">
    <property type="entry name" value="alpha/beta-Hydrolases"/>
    <property type="match status" value="1"/>
</dbReference>
<keyword evidence="12" id="KW-1185">Reference proteome</keyword>
<dbReference type="InterPro" id="IPR050565">
    <property type="entry name" value="LYPA1-2/EST-like"/>
</dbReference>
<dbReference type="GO" id="GO:0052689">
    <property type="term" value="F:carboxylic ester hydrolase activity"/>
    <property type="evidence" value="ECO:0007669"/>
    <property type="project" value="UniProtKB-KW"/>
</dbReference>
<dbReference type="OrthoDB" id="2418081at2759"/>
<name>A0A0F4ZL79_9PEZI</name>
<evidence type="ECO:0000256" key="7">
    <source>
        <dbReference type="ARBA" id="ARBA00029392"/>
    </source>
</evidence>
<gene>
    <name evidence="11" type="ORF">TD95_004546</name>
</gene>
<evidence type="ECO:0000256" key="1">
    <source>
        <dbReference type="ARBA" id="ARBA00006499"/>
    </source>
</evidence>
<comment type="function">
    <text evidence="7">Hydrolyzes fatty acids from S-acylated cysteine residues in proteins with a strong preference for palmitoylated G-alpha proteins over other acyl substrates. Mediates the deacylation of G-alpha proteins such as GPA1 in vivo, but has weak or no activity toward palmitoylated Ras proteins. Has weak lysophospholipase activity in vitro; however such activity may not exist in vivo.</text>
</comment>
<evidence type="ECO:0000313" key="11">
    <source>
        <dbReference type="EMBL" id="KKA30886.1"/>
    </source>
</evidence>
<dbReference type="PANTHER" id="PTHR10655">
    <property type="entry name" value="LYSOPHOSPHOLIPASE-RELATED"/>
    <property type="match status" value="1"/>
</dbReference>
<dbReference type="Proteomes" id="UP000033483">
    <property type="component" value="Unassembled WGS sequence"/>
</dbReference>
<comment type="caution">
    <text evidence="11">The sequence shown here is derived from an EMBL/GenBank/DDBJ whole genome shotgun (WGS) entry which is preliminary data.</text>
</comment>
<organism evidence="11 12">
    <name type="scientific">Thielaviopsis punctulata</name>
    <dbReference type="NCBI Taxonomy" id="72032"/>
    <lineage>
        <taxon>Eukaryota</taxon>
        <taxon>Fungi</taxon>
        <taxon>Dikarya</taxon>
        <taxon>Ascomycota</taxon>
        <taxon>Pezizomycotina</taxon>
        <taxon>Sordariomycetes</taxon>
        <taxon>Hypocreomycetidae</taxon>
        <taxon>Microascales</taxon>
        <taxon>Ceratocystidaceae</taxon>
        <taxon>Thielaviopsis</taxon>
    </lineage>
</organism>
<keyword evidence="5" id="KW-0378">Hydrolase</keyword>
<dbReference type="GO" id="GO:0008474">
    <property type="term" value="F:palmitoyl-(protein) hydrolase activity"/>
    <property type="evidence" value="ECO:0007669"/>
    <property type="project" value="UniProtKB-EC"/>
</dbReference>
<evidence type="ECO:0000256" key="2">
    <source>
        <dbReference type="ARBA" id="ARBA00012423"/>
    </source>
</evidence>
<dbReference type="Pfam" id="PF02230">
    <property type="entry name" value="Abhydrolase_2"/>
    <property type="match status" value="1"/>
</dbReference>
<dbReference type="GO" id="GO:0006631">
    <property type="term" value="P:fatty acid metabolic process"/>
    <property type="evidence" value="ECO:0007669"/>
    <property type="project" value="UniProtKB-KW"/>
</dbReference>
<comment type="similarity">
    <text evidence="1">Belongs to the AB hydrolase superfamily. AB hydrolase 2 family.</text>
</comment>
<evidence type="ECO:0000256" key="8">
    <source>
        <dbReference type="ARBA" id="ARBA00031195"/>
    </source>
</evidence>
<dbReference type="InterPro" id="IPR003140">
    <property type="entry name" value="PLipase/COase/thioEstase"/>
</dbReference>
<accession>A0A0F4ZL79</accession>
<sequence length="230" mass="24785">MASPAPLIVPATARHTATVIFAHGLGDSCAGWIDVVRNWRLRNKLSQVKFVLPNAPTIPITCNGGYRMPGWFDITSLDGTIESLVQNEDEPGMLATRTYFSGLIQAEIDAGIAPSRIILGGFSQGGAMALLTGLTGAHKLGGLVALSCWLVLSGKFKNMVRADNKSTPVFMAHGTQDPLVLPEFNKISRQMLQAEGVSVEYHEYPMAHSACVEEIEQVTKFMEGIVGAQE</sequence>
<dbReference type="EMBL" id="LAEV01000212">
    <property type="protein sequence ID" value="KKA30886.1"/>
    <property type="molecule type" value="Genomic_DNA"/>
</dbReference>
<evidence type="ECO:0000256" key="6">
    <source>
        <dbReference type="ARBA" id="ARBA00022832"/>
    </source>
</evidence>
<dbReference type="Gene3D" id="3.40.50.1820">
    <property type="entry name" value="alpha/beta hydrolase"/>
    <property type="match status" value="1"/>
</dbReference>
<evidence type="ECO:0000256" key="3">
    <source>
        <dbReference type="ARBA" id="ARBA00014923"/>
    </source>
</evidence>